<accession>A0A9P8PJ88</accession>
<sequence>MQQVSWEKLQAKGNPLISPAYKSNGHVFTSGNVGSRPDGTFPSDVAEQTKLAIQKLEKVLHASDSSLSQVLKVLLFIADPKDAATVNSVYKDYFPHMPSRSCVVVGFPNKQVKVELECVASYNQREYKL</sequence>
<name>A0A9P8PJ88_9ASCO</name>
<dbReference type="Gene3D" id="3.30.1330.40">
    <property type="entry name" value="RutC-like"/>
    <property type="match status" value="1"/>
</dbReference>
<protein>
    <submittedName>
        <fullName evidence="2">Uncharacterized protein</fullName>
    </submittedName>
</protein>
<evidence type="ECO:0000313" key="2">
    <source>
        <dbReference type="EMBL" id="KAH3672630.1"/>
    </source>
</evidence>
<evidence type="ECO:0000256" key="1">
    <source>
        <dbReference type="ARBA" id="ARBA00010552"/>
    </source>
</evidence>
<dbReference type="AlphaFoldDB" id="A0A9P8PJ88"/>
<dbReference type="GO" id="GO:0005829">
    <property type="term" value="C:cytosol"/>
    <property type="evidence" value="ECO:0007669"/>
    <property type="project" value="TreeGrafter"/>
</dbReference>
<comment type="similarity">
    <text evidence="1">Belongs to the RutC family.</text>
</comment>
<dbReference type="GO" id="GO:0019239">
    <property type="term" value="F:deaminase activity"/>
    <property type="evidence" value="ECO:0007669"/>
    <property type="project" value="TreeGrafter"/>
</dbReference>
<gene>
    <name evidence="2" type="ORF">OGATHE_002275</name>
</gene>
<reference evidence="2" key="2">
    <citation type="submission" date="2021-01" db="EMBL/GenBank/DDBJ databases">
        <authorList>
            <person name="Schikora-Tamarit M.A."/>
        </authorList>
    </citation>
    <scope>NUCLEOTIDE SEQUENCE</scope>
    <source>
        <strain evidence="2">NCAIM Y.01608</strain>
    </source>
</reference>
<dbReference type="Pfam" id="PF01042">
    <property type="entry name" value="Ribonuc_L-PSP"/>
    <property type="match status" value="1"/>
</dbReference>
<keyword evidence="3" id="KW-1185">Reference proteome</keyword>
<dbReference type="GO" id="GO:0005739">
    <property type="term" value="C:mitochondrion"/>
    <property type="evidence" value="ECO:0007669"/>
    <property type="project" value="TreeGrafter"/>
</dbReference>
<dbReference type="PANTHER" id="PTHR11803:SF58">
    <property type="entry name" value="PROTEIN HMF1-RELATED"/>
    <property type="match status" value="1"/>
</dbReference>
<organism evidence="2 3">
    <name type="scientific">Ogataea polymorpha</name>
    <dbReference type="NCBI Taxonomy" id="460523"/>
    <lineage>
        <taxon>Eukaryota</taxon>
        <taxon>Fungi</taxon>
        <taxon>Dikarya</taxon>
        <taxon>Ascomycota</taxon>
        <taxon>Saccharomycotina</taxon>
        <taxon>Pichiomycetes</taxon>
        <taxon>Pichiales</taxon>
        <taxon>Pichiaceae</taxon>
        <taxon>Ogataea</taxon>
    </lineage>
</organism>
<reference evidence="2" key="1">
    <citation type="journal article" date="2021" name="Open Biol.">
        <title>Shared evolutionary footprints suggest mitochondrial oxidative damage underlies multiple complex I losses in fungi.</title>
        <authorList>
            <person name="Schikora-Tamarit M.A."/>
            <person name="Marcet-Houben M."/>
            <person name="Nosek J."/>
            <person name="Gabaldon T."/>
        </authorList>
    </citation>
    <scope>NUCLEOTIDE SEQUENCE</scope>
    <source>
        <strain evidence="2">NCAIM Y.01608</strain>
    </source>
</reference>
<dbReference type="PANTHER" id="PTHR11803">
    <property type="entry name" value="2-IMINOBUTANOATE/2-IMINOPROPANOATE DEAMINASE RIDA"/>
    <property type="match status" value="1"/>
</dbReference>
<proteinExistence type="inferred from homology"/>
<dbReference type="EMBL" id="JAEUBD010000753">
    <property type="protein sequence ID" value="KAH3672630.1"/>
    <property type="molecule type" value="Genomic_DNA"/>
</dbReference>
<dbReference type="SUPFAM" id="SSF55298">
    <property type="entry name" value="YjgF-like"/>
    <property type="match status" value="1"/>
</dbReference>
<dbReference type="InterPro" id="IPR006175">
    <property type="entry name" value="YjgF/YER057c/UK114"/>
</dbReference>
<evidence type="ECO:0000313" key="3">
    <source>
        <dbReference type="Proteomes" id="UP000788993"/>
    </source>
</evidence>
<dbReference type="InterPro" id="IPR035959">
    <property type="entry name" value="RutC-like_sf"/>
</dbReference>
<comment type="caution">
    <text evidence="2">The sequence shown here is derived from an EMBL/GenBank/DDBJ whole genome shotgun (WGS) entry which is preliminary data.</text>
</comment>
<dbReference type="CDD" id="cd00448">
    <property type="entry name" value="YjgF_YER057c_UK114_family"/>
    <property type="match status" value="1"/>
</dbReference>
<dbReference type="Proteomes" id="UP000788993">
    <property type="component" value="Unassembled WGS sequence"/>
</dbReference>